<accession>A0A3G8XKN6</accession>
<keyword evidence="1" id="KW-1133">Transmembrane helix</keyword>
<keyword evidence="4" id="KW-1185">Reference proteome</keyword>
<keyword evidence="1" id="KW-0472">Membrane</keyword>
<reference evidence="4" key="1">
    <citation type="submission" date="2018-11" db="EMBL/GenBank/DDBJ databases">
        <title>Proposal to divide the Flavobacteriaceae and reorganize its genera based on Amino Acid Identity values calculated from whole genome sequences.</title>
        <authorList>
            <person name="Nicholson A.C."/>
            <person name="Gulvik C.A."/>
            <person name="Whitney A.M."/>
            <person name="Humrighouse B.W."/>
            <person name="Bell M."/>
            <person name="Holmes B."/>
            <person name="Steigerwalt A.G."/>
            <person name="Villarma A."/>
            <person name="Sheth M."/>
            <person name="Batra D."/>
            <person name="Pryor J."/>
            <person name="Bernardet J.-F."/>
            <person name="Hugo C."/>
            <person name="Kampfer P."/>
            <person name="Newman J.D."/>
            <person name="McQuiston J.R."/>
        </authorList>
    </citation>
    <scope>NUCLEOTIDE SEQUENCE [LARGE SCALE GENOMIC DNA]</scope>
    <source>
        <strain evidence="4">G0081</strain>
    </source>
</reference>
<feature type="transmembrane region" description="Helical" evidence="1">
    <location>
        <begin position="34"/>
        <end position="55"/>
    </location>
</feature>
<dbReference type="OrthoDB" id="680421at2"/>
<evidence type="ECO:0000313" key="3">
    <source>
        <dbReference type="EMBL" id="AZI32297.1"/>
    </source>
</evidence>
<dbReference type="Proteomes" id="UP000270185">
    <property type="component" value="Chromosome"/>
</dbReference>
<dbReference type="PROSITE" id="PS50042">
    <property type="entry name" value="CNMP_BINDING_3"/>
    <property type="match status" value="1"/>
</dbReference>
<dbReference type="RefSeq" id="WP_125022668.1">
    <property type="nucleotide sequence ID" value="NZ_CP034159.1"/>
</dbReference>
<feature type="domain" description="Cyclic nucleotide-binding" evidence="2">
    <location>
        <begin position="87"/>
        <end position="171"/>
    </location>
</feature>
<dbReference type="SUPFAM" id="SSF51206">
    <property type="entry name" value="cAMP-binding domain-like"/>
    <property type="match status" value="1"/>
</dbReference>
<dbReference type="InterPro" id="IPR018490">
    <property type="entry name" value="cNMP-bd_dom_sf"/>
</dbReference>
<organism evidence="3 4">
    <name type="scientific">Kaistella carnis</name>
    <dbReference type="NCBI Taxonomy" id="1241979"/>
    <lineage>
        <taxon>Bacteria</taxon>
        <taxon>Pseudomonadati</taxon>
        <taxon>Bacteroidota</taxon>
        <taxon>Flavobacteriia</taxon>
        <taxon>Flavobacteriales</taxon>
        <taxon>Weeksellaceae</taxon>
        <taxon>Chryseobacterium group</taxon>
        <taxon>Kaistella</taxon>
    </lineage>
</organism>
<name>A0A3G8XKN6_9FLAO</name>
<proteinExistence type="predicted"/>
<protein>
    <submittedName>
        <fullName evidence="3">Crp/Fnr family transcriptional regulator</fullName>
    </submittedName>
</protein>
<keyword evidence="1" id="KW-0812">Transmembrane</keyword>
<sequence>MLSEIEDSTKSNAFASAILVHIEKFTLRNLRLNVFYSGSNSLNTISFIFFSLFLWKLQRVKLLDQISKYIQLDPITEEFFHTETQTKTFAKGELLSHQNTYNRNVYYMEEGLARTYYFEKGKDITTNFYSEGKSFGSIDTIFANVPTIYNIETLEESTITFCDYKKLEELFSVSLTSANFSRFLLGNLMTQMSKRVNSLQHMTAKEKYAQLLEENPNIILRAPLGMIASYLGISQETLSRIRSEI</sequence>
<dbReference type="InterPro" id="IPR000595">
    <property type="entry name" value="cNMP-bd_dom"/>
</dbReference>
<gene>
    <name evidence="3" type="ORF">EIB73_03465</name>
</gene>
<evidence type="ECO:0000313" key="4">
    <source>
        <dbReference type="Proteomes" id="UP000270185"/>
    </source>
</evidence>
<evidence type="ECO:0000256" key="1">
    <source>
        <dbReference type="SAM" id="Phobius"/>
    </source>
</evidence>
<dbReference type="Pfam" id="PF00027">
    <property type="entry name" value="cNMP_binding"/>
    <property type="match status" value="1"/>
</dbReference>
<dbReference type="InterPro" id="IPR014710">
    <property type="entry name" value="RmlC-like_jellyroll"/>
</dbReference>
<dbReference type="Gene3D" id="2.60.120.10">
    <property type="entry name" value="Jelly Rolls"/>
    <property type="match status" value="1"/>
</dbReference>
<dbReference type="KEGG" id="ccas:EIB73_03465"/>
<dbReference type="AlphaFoldDB" id="A0A3G8XKN6"/>
<dbReference type="CDD" id="cd00038">
    <property type="entry name" value="CAP_ED"/>
    <property type="match status" value="1"/>
</dbReference>
<dbReference type="EMBL" id="CP034159">
    <property type="protein sequence ID" value="AZI32297.1"/>
    <property type="molecule type" value="Genomic_DNA"/>
</dbReference>
<evidence type="ECO:0000259" key="2">
    <source>
        <dbReference type="PROSITE" id="PS50042"/>
    </source>
</evidence>